<evidence type="ECO:0000313" key="1">
    <source>
        <dbReference type="EMBL" id="KIJ39725.1"/>
    </source>
</evidence>
<dbReference type="Proteomes" id="UP000054279">
    <property type="component" value="Unassembled WGS sequence"/>
</dbReference>
<organism evidence="1 2">
    <name type="scientific">Sphaerobolus stellatus (strain SS14)</name>
    <dbReference type="NCBI Taxonomy" id="990650"/>
    <lineage>
        <taxon>Eukaryota</taxon>
        <taxon>Fungi</taxon>
        <taxon>Dikarya</taxon>
        <taxon>Basidiomycota</taxon>
        <taxon>Agaricomycotina</taxon>
        <taxon>Agaricomycetes</taxon>
        <taxon>Phallomycetidae</taxon>
        <taxon>Geastrales</taxon>
        <taxon>Sphaerobolaceae</taxon>
        <taxon>Sphaerobolus</taxon>
    </lineage>
</organism>
<name>A0A0C9VNR3_SPHS4</name>
<evidence type="ECO:0000313" key="2">
    <source>
        <dbReference type="Proteomes" id="UP000054279"/>
    </source>
</evidence>
<dbReference type="OrthoDB" id="2800503at2759"/>
<accession>A0A0C9VNR3</accession>
<gene>
    <name evidence="1" type="ORF">M422DRAFT_78365</name>
</gene>
<feature type="non-terminal residue" evidence="1">
    <location>
        <position position="116"/>
    </location>
</feature>
<feature type="non-terminal residue" evidence="1">
    <location>
        <position position="1"/>
    </location>
</feature>
<dbReference type="EMBL" id="KN837150">
    <property type="protein sequence ID" value="KIJ39725.1"/>
    <property type="molecule type" value="Genomic_DNA"/>
</dbReference>
<keyword evidence="2" id="KW-1185">Reference proteome</keyword>
<dbReference type="HOGENOM" id="CLU_154734_0_0_1"/>
<protein>
    <submittedName>
        <fullName evidence="1">Unplaced genomic scaffold SPHSTscaffold_75, whole genome shotgun sequence</fullName>
    </submittedName>
</protein>
<dbReference type="AlphaFoldDB" id="A0A0C9VNR3"/>
<reference evidence="1 2" key="1">
    <citation type="submission" date="2014-06" db="EMBL/GenBank/DDBJ databases">
        <title>Evolutionary Origins and Diversification of the Mycorrhizal Mutualists.</title>
        <authorList>
            <consortium name="DOE Joint Genome Institute"/>
            <consortium name="Mycorrhizal Genomics Consortium"/>
            <person name="Kohler A."/>
            <person name="Kuo A."/>
            <person name="Nagy L.G."/>
            <person name="Floudas D."/>
            <person name="Copeland A."/>
            <person name="Barry K.W."/>
            <person name="Cichocki N."/>
            <person name="Veneault-Fourrey C."/>
            <person name="LaButti K."/>
            <person name="Lindquist E.A."/>
            <person name="Lipzen A."/>
            <person name="Lundell T."/>
            <person name="Morin E."/>
            <person name="Murat C."/>
            <person name="Riley R."/>
            <person name="Ohm R."/>
            <person name="Sun H."/>
            <person name="Tunlid A."/>
            <person name="Henrissat B."/>
            <person name="Grigoriev I.V."/>
            <person name="Hibbett D.S."/>
            <person name="Martin F."/>
        </authorList>
    </citation>
    <scope>NUCLEOTIDE SEQUENCE [LARGE SCALE GENOMIC DNA]</scope>
    <source>
        <strain evidence="1 2">SS14</strain>
    </source>
</reference>
<proteinExistence type="predicted"/>
<sequence>TANRLKNRGIVYELNSSEAVNMIQGDEEVRHNFMNLYSTQATVKPRLYPVIVERVSISFNPDANANIRELEDSNSIENGEVDRARWIKPPARRDANQRAAHLIVLLTNPRTANRMI</sequence>